<reference evidence="2 3" key="1">
    <citation type="submission" date="2018-11" db="EMBL/GenBank/DDBJ databases">
        <title>Chryseotalea sanarue gen. nov., sp., nov., a member of the family Cytophagaceae, isolated from a brackish lake in Hamamatsu Japan.</title>
        <authorList>
            <person name="Maejima Y."/>
            <person name="Iino T."/>
            <person name="Muraguchi Y."/>
            <person name="Fukuda K."/>
            <person name="Ohkuma M."/>
            <person name="Moriuchi R."/>
            <person name="Dohra H."/>
            <person name="Kimbara K."/>
            <person name="Shintani M."/>
        </authorList>
    </citation>
    <scope>NUCLEOTIDE SEQUENCE [LARGE SCALE GENOMIC DNA]</scope>
    <source>
        <strain evidence="2 3">Ys</strain>
    </source>
</reference>
<accession>A0A401U780</accession>
<sequence>MNSQLEKHFHKLEEQRTEILNSLLSKSATELSAPPAPGKWSVLQILTHLYASEKLSFGYIKKKSLGIQDTANADLRQAMVLTVLKISQRLPFRFRAPKVVVENTPETMSLEQLVNHWNLLRLELKAHLENVPDGHLHKLVYKHPMAGRLSLPQALQFFAEHINHHKPQIKKALKF</sequence>
<dbReference type="InterPro" id="IPR034660">
    <property type="entry name" value="DinB/YfiT-like"/>
</dbReference>
<dbReference type="AlphaFoldDB" id="A0A401U780"/>
<feature type="domain" description="DinB-like" evidence="1">
    <location>
        <begin position="12"/>
        <end position="169"/>
    </location>
</feature>
<proteinExistence type="predicted"/>
<name>A0A401U780_9BACT</name>
<dbReference type="Gene3D" id="1.20.120.450">
    <property type="entry name" value="dinb family like domain"/>
    <property type="match status" value="1"/>
</dbReference>
<dbReference type="RefSeq" id="WP_160118584.1">
    <property type="nucleotide sequence ID" value="NZ_BHXQ01000002.1"/>
</dbReference>
<dbReference type="Pfam" id="PF12867">
    <property type="entry name" value="DinB_2"/>
    <property type="match status" value="1"/>
</dbReference>
<evidence type="ECO:0000313" key="3">
    <source>
        <dbReference type="Proteomes" id="UP000288227"/>
    </source>
</evidence>
<gene>
    <name evidence="2" type="ORF">SanaruYs_09690</name>
</gene>
<evidence type="ECO:0000259" key="1">
    <source>
        <dbReference type="Pfam" id="PF12867"/>
    </source>
</evidence>
<dbReference type="Proteomes" id="UP000288227">
    <property type="component" value="Unassembled WGS sequence"/>
</dbReference>
<comment type="caution">
    <text evidence="2">The sequence shown here is derived from an EMBL/GenBank/DDBJ whole genome shotgun (WGS) entry which is preliminary data.</text>
</comment>
<dbReference type="InterPro" id="IPR024775">
    <property type="entry name" value="DinB-like"/>
</dbReference>
<protein>
    <submittedName>
        <fullName evidence="2">DinB family protein</fullName>
    </submittedName>
</protein>
<dbReference type="EMBL" id="BHXQ01000002">
    <property type="protein sequence ID" value="GCC50751.1"/>
    <property type="molecule type" value="Genomic_DNA"/>
</dbReference>
<organism evidence="2 3">
    <name type="scientific">Chryseotalea sanaruensis</name>
    <dbReference type="NCBI Taxonomy" id="2482724"/>
    <lineage>
        <taxon>Bacteria</taxon>
        <taxon>Pseudomonadati</taxon>
        <taxon>Bacteroidota</taxon>
        <taxon>Cytophagia</taxon>
        <taxon>Cytophagales</taxon>
        <taxon>Chryseotaleaceae</taxon>
        <taxon>Chryseotalea</taxon>
    </lineage>
</organism>
<dbReference type="SUPFAM" id="SSF109854">
    <property type="entry name" value="DinB/YfiT-like putative metalloenzymes"/>
    <property type="match status" value="1"/>
</dbReference>
<dbReference type="OrthoDB" id="9793216at2"/>
<keyword evidence="3" id="KW-1185">Reference proteome</keyword>
<evidence type="ECO:0000313" key="2">
    <source>
        <dbReference type="EMBL" id="GCC50751.1"/>
    </source>
</evidence>